<dbReference type="SUPFAM" id="SSF54637">
    <property type="entry name" value="Thioesterase/thiol ester dehydrase-isomerase"/>
    <property type="match status" value="1"/>
</dbReference>
<dbReference type="Pfam" id="PF13279">
    <property type="entry name" value="4HBT_2"/>
    <property type="match status" value="1"/>
</dbReference>
<comment type="caution">
    <text evidence="2">The sequence shown here is derived from an EMBL/GenBank/DDBJ whole genome shotgun (WGS) entry which is preliminary data.</text>
</comment>
<dbReference type="Gene3D" id="3.10.129.10">
    <property type="entry name" value="Hotdog Thioesterase"/>
    <property type="match status" value="1"/>
</dbReference>
<accession>M7N9P9</accession>
<reference evidence="2 3" key="1">
    <citation type="journal article" date="2013" name="Genome Announc.">
        <title>Draft Genome Sequence of Cesiribacter andamanensis Strain AMV16T, Isolated from a Soil Sample from a Mud Volcano in the Andaman Islands, India.</title>
        <authorList>
            <person name="Shivaji S."/>
            <person name="Ara S."/>
            <person name="Begum Z."/>
            <person name="Srinivas T.N."/>
            <person name="Singh A."/>
            <person name="Kumar Pinnaka A."/>
        </authorList>
    </citation>
    <scope>NUCLEOTIDE SEQUENCE [LARGE SCALE GENOMIC DNA]</scope>
    <source>
        <strain evidence="2 3">AMV16</strain>
    </source>
</reference>
<proteinExistence type="predicted"/>
<dbReference type="PANTHER" id="PTHR31793">
    <property type="entry name" value="4-HYDROXYBENZOYL-COA THIOESTERASE FAMILY MEMBER"/>
    <property type="match status" value="1"/>
</dbReference>
<dbReference type="InterPro" id="IPR029069">
    <property type="entry name" value="HotDog_dom_sf"/>
</dbReference>
<gene>
    <name evidence="2" type="ORF">ADICEAN_00868</name>
</gene>
<dbReference type="STRING" id="1279009.ADICEAN_00868"/>
<keyword evidence="1" id="KW-0378">Hydrolase</keyword>
<dbReference type="EMBL" id="AODQ01000013">
    <property type="protein sequence ID" value="EMR03997.1"/>
    <property type="molecule type" value="Genomic_DNA"/>
</dbReference>
<name>M7N9P9_9BACT</name>
<dbReference type="RefSeq" id="WP_009194270.1">
    <property type="nucleotide sequence ID" value="NZ_AODQ01000013.1"/>
</dbReference>
<dbReference type="InterPro" id="IPR050563">
    <property type="entry name" value="4-hydroxybenzoyl-CoA_TE"/>
</dbReference>
<dbReference type="CDD" id="cd00586">
    <property type="entry name" value="4HBT"/>
    <property type="match status" value="1"/>
</dbReference>
<keyword evidence="3" id="KW-1185">Reference proteome</keyword>
<dbReference type="AlphaFoldDB" id="M7N9P9"/>
<dbReference type="OrthoDB" id="9801517at2"/>
<dbReference type="PANTHER" id="PTHR31793:SF37">
    <property type="entry name" value="ACYL-COA THIOESTER HYDROLASE YBGC"/>
    <property type="match status" value="1"/>
</dbReference>
<evidence type="ECO:0000313" key="3">
    <source>
        <dbReference type="Proteomes" id="UP000011910"/>
    </source>
</evidence>
<evidence type="ECO:0000256" key="1">
    <source>
        <dbReference type="ARBA" id="ARBA00022801"/>
    </source>
</evidence>
<sequence length="138" mass="15755">MRPTEPNTAFCHTLSVQQRDIDELGHVNNVVYLRWVQEVAAAHWEAVAPAELKQQYSWVVLRHEIDYLRPAFLQDTIEGYTWVEPAQGPKVARHVRLYRAGSQELLAQAKTSWCLLDAASMRPKRISEEIASTFSPPA</sequence>
<organism evidence="2 3">
    <name type="scientific">Cesiribacter andamanensis AMV16</name>
    <dbReference type="NCBI Taxonomy" id="1279009"/>
    <lineage>
        <taxon>Bacteria</taxon>
        <taxon>Pseudomonadati</taxon>
        <taxon>Bacteroidota</taxon>
        <taxon>Cytophagia</taxon>
        <taxon>Cytophagales</taxon>
        <taxon>Cesiribacteraceae</taxon>
        <taxon>Cesiribacter</taxon>
    </lineage>
</organism>
<dbReference type="GO" id="GO:0047617">
    <property type="term" value="F:fatty acyl-CoA hydrolase activity"/>
    <property type="evidence" value="ECO:0007669"/>
    <property type="project" value="TreeGrafter"/>
</dbReference>
<dbReference type="Proteomes" id="UP000011910">
    <property type="component" value="Unassembled WGS sequence"/>
</dbReference>
<dbReference type="eggNOG" id="COG0824">
    <property type="taxonomic scope" value="Bacteria"/>
</dbReference>
<dbReference type="PATRIC" id="fig|1279009.4.peg.879"/>
<protein>
    <submittedName>
        <fullName evidence="2">Acyl-ACP thioesterase</fullName>
    </submittedName>
</protein>
<evidence type="ECO:0000313" key="2">
    <source>
        <dbReference type="EMBL" id="EMR03997.1"/>
    </source>
</evidence>